<reference evidence="2 3" key="1">
    <citation type="journal article" date="2013" name="ISME J.">
        <title>By their genes ye shall know them: genomic signatures of predatory bacteria.</title>
        <authorList>
            <person name="Pasternak Z."/>
            <person name="Pietrokovski S."/>
            <person name="Rotem O."/>
            <person name="Gophna U."/>
            <person name="Lurie-Weinberger M.N."/>
            <person name="Jurkevitch E."/>
        </authorList>
    </citation>
    <scope>NUCLEOTIDE SEQUENCE [LARGE SCALE GENOMIC DNA]</scope>
    <source>
        <strain evidence="2 3">JSS</strain>
    </source>
</reference>
<dbReference type="KEGG" id="bex:A11Q_2408"/>
<evidence type="ECO:0000313" key="3">
    <source>
        <dbReference type="Proteomes" id="UP000012040"/>
    </source>
</evidence>
<dbReference type="HOGENOM" id="CLU_2448652_0_0_7"/>
<dbReference type="EMBL" id="CP003537">
    <property type="protein sequence ID" value="AGH96624.1"/>
    <property type="molecule type" value="Genomic_DNA"/>
</dbReference>
<dbReference type="AlphaFoldDB" id="M4VTU3"/>
<dbReference type="Proteomes" id="UP000012040">
    <property type="component" value="Chromosome"/>
</dbReference>
<evidence type="ECO:0000313" key="2">
    <source>
        <dbReference type="EMBL" id="AGH96624.1"/>
    </source>
</evidence>
<feature type="region of interest" description="Disordered" evidence="1">
    <location>
        <begin position="1"/>
        <end position="21"/>
    </location>
</feature>
<accession>M4VTU3</accession>
<name>M4VTU3_9BACT</name>
<dbReference type="STRING" id="1184267.A11Q_2408"/>
<keyword evidence="3" id="KW-1185">Reference proteome</keyword>
<gene>
    <name evidence="2" type="ORF">A11Q_2408</name>
</gene>
<evidence type="ECO:0000256" key="1">
    <source>
        <dbReference type="SAM" id="MobiDB-lite"/>
    </source>
</evidence>
<organism evidence="2 3">
    <name type="scientific">Pseudobdellovibrio exovorus JSS</name>
    <dbReference type="NCBI Taxonomy" id="1184267"/>
    <lineage>
        <taxon>Bacteria</taxon>
        <taxon>Pseudomonadati</taxon>
        <taxon>Bdellovibrionota</taxon>
        <taxon>Bdellovibrionia</taxon>
        <taxon>Bdellovibrionales</taxon>
        <taxon>Pseudobdellovibrionaceae</taxon>
        <taxon>Pseudobdellovibrio</taxon>
    </lineage>
</organism>
<protein>
    <submittedName>
        <fullName evidence="2">Uncharacterized protein</fullName>
    </submittedName>
</protein>
<proteinExistence type="predicted"/>
<sequence>MVGLQSKTKKRGGMKNVKITRTGQARAKKMLDKLISRSEFMARNPTQKEIDTYDMIRKQLELGAAEGFISRIQILDSKRKSTKPKASAK</sequence>